<dbReference type="EMBL" id="UGNP01000001">
    <property type="protein sequence ID" value="STX09997.1"/>
    <property type="molecule type" value="Genomic_DNA"/>
</dbReference>
<evidence type="ECO:0000313" key="4">
    <source>
        <dbReference type="Proteomes" id="UP000294641"/>
    </source>
</evidence>
<evidence type="ECO:0000313" key="2">
    <source>
        <dbReference type="EMBL" id="TDR34517.1"/>
    </source>
</evidence>
<sequence length="54" mass="6468">MIPLLMIILLFLSSFILVAIQSYEINYQMYDELEKSTEMQIHKFILLKNEQSDK</sequence>
<protein>
    <submittedName>
        <fullName evidence="1">Uncharacterized protein</fullName>
    </submittedName>
</protein>
<keyword evidence="4" id="KW-1185">Reference proteome</keyword>
<evidence type="ECO:0000313" key="3">
    <source>
        <dbReference type="Proteomes" id="UP000254330"/>
    </source>
</evidence>
<dbReference type="Proteomes" id="UP000294641">
    <property type="component" value="Unassembled WGS sequence"/>
</dbReference>
<dbReference type="AlphaFoldDB" id="A0A8B4QBB6"/>
<comment type="caution">
    <text evidence="1">The sequence shown here is derived from an EMBL/GenBank/DDBJ whole genome shotgun (WGS) entry which is preliminary data.</text>
</comment>
<reference evidence="1 3" key="1">
    <citation type="submission" date="2018-06" db="EMBL/GenBank/DDBJ databases">
        <authorList>
            <consortium name="Pathogen Informatics"/>
            <person name="Doyle S."/>
        </authorList>
    </citation>
    <scope>NUCLEOTIDE SEQUENCE [LARGE SCALE GENOMIC DNA]</scope>
    <source>
        <strain evidence="1 3">NCTC10597</strain>
    </source>
</reference>
<name>A0A8B4QBB6_9BACL</name>
<proteinExistence type="predicted"/>
<dbReference type="EMBL" id="SNZG01000038">
    <property type="protein sequence ID" value="TDR34517.1"/>
    <property type="molecule type" value="Genomic_DNA"/>
</dbReference>
<dbReference type="Proteomes" id="UP000254330">
    <property type="component" value="Unassembled WGS sequence"/>
</dbReference>
<evidence type="ECO:0000313" key="1">
    <source>
        <dbReference type="EMBL" id="STX09997.1"/>
    </source>
</evidence>
<organism evidence="1 3">
    <name type="scientific">Kurthia zopfii</name>
    <dbReference type="NCBI Taxonomy" id="1650"/>
    <lineage>
        <taxon>Bacteria</taxon>
        <taxon>Bacillati</taxon>
        <taxon>Bacillota</taxon>
        <taxon>Bacilli</taxon>
        <taxon>Bacillales</taxon>
        <taxon>Caryophanaceae</taxon>
        <taxon>Kurthia</taxon>
    </lineage>
</organism>
<gene>
    <name evidence="2" type="ORF">DFR61_13817</name>
    <name evidence="1" type="ORF">NCTC10597_01706</name>
</gene>
<accession>A0A8B4QBB6</accession>
<reference evidence="2 4" key="2">
    <citation type="submission" date="2019-03" db="EMBL/GenBank/DDBJ databases">
        <title>Genomic Encyclopedia of Type Strains, Phase IV (KMG-IV): sequencing the most valuable type-strain genomes for metagenomic binning, comparative biology and taxonomic classification.</title>
        <authorList>
            <person name="Goeker M."/>
        </authorList>
    </citation>
    <scope>NUCLEOTIDE SEQUENCE [LARGE SCALE GENOMIC DNA]</scope>
    <source>
        <strain evidence="2 4">DSM 20580</strain>
    </source>
</reference>